<accession>A0A067P6L2</accession>
<feature type="compositionally biased region" description="Acidic residues" evidence="1">
    <location>
        <begin position="249"/>
        <end position="262"/>
    </location>
</feature>
<evidence type="ECO:0000313" key="3">
    <source>
        <dbReference type="Proteomes" id="UP000027265"/>
    </source>
</evidence>
<feature type="compositionally biased region" description="Acidic residues" evidence="1">
    <location>
        <begin position="210"/>
        <end position="239"/>
    </location>
</feature>
<feature type="region of interest" description="Disordered" evidence="1">
    <location>
        <begin position="87"/>
        <end position="313"/>
    </location>
</feature>
<evidence type="ECO:0000256" key="1">
    <source>
        <dbReference type="SAM" id="MobiDB-lite"/>
    </source>
</evidence>
<keyword evidence="3" id="KW-1185">Reference proteome</keyword>
<name>A0A067P6L2_9AGAM</name>
<organism evidence="2 3">
    <name type="scientific">Jaapia argillacea MUCL 33604</name>
    <dbReference type="NCBI Taxonomy" id="933084"/>
    <lineage>
        <taxon>Eukaryota</taxon>
        <taxon>Fungi</taxon>
        <taxon>Dikarya</taxon>
        <taxon>Basidiomycota</taxon>
        <taxon>Agaricomycotina</taxon>
        <taxon>Agaricomycetes</taxon>
        <taxon>Agaricomycetidae</taxon>
        <taxon>Jaapiales</taxon>
        <taxon>Jaapiaceae</taxon>
        <taxon>Jaapia</taxon>
    </lineage>
</organism>
<feature type="compositionally biased region" description="Polar residues" evidence="1">
    <location>
        <begin position="109"/>
        <end position="118"/>
    </location>
</feature>
<gene>
    <name evidence="2" type="ORF">JAAARDRAFT_200862</name>
</gene>
<dbReference type="InParanoid" id="A0A067P6L2"/>
<dbReference type="EMBL" id="KL197785">
    <property type="protein sequence ID" value="KDQ49425.1"/>
    <property type="molecule type" value="Genomic_DNA"/>
</dbReference>
<feature type="region of interest" description="Disordered" evidence="1">
    <location>
        <begin position="424"/>
        <end position="463"/>
    </location>
</feature>
<feature type="compositionally biased region" description="Low complexity" evidence="1">
    <location>
        <begin position="122"/>
        <end position="141"/>
    </location>
</feature>
<dbReference type="AlphaFoldDB" id="A0A067P6L2"/>
<dbReference type="HOGENOM" id="CLU_540861_0_0_1"/>
<dbReference type="Proteomes" id="UP000027265">
    <property type="component" value="Unassembled WGS sequence"/>
</dbReference>
<evidence type="ECO:0000313" key="2">
    <source>
        <dbReference type="EMBL" id="KDQ49425.1"/>
    </source>
</evidence>
<feature type="compositionally biased region" description="Pro residues" evidence="1">
    <location>
        <begin position="160"/>
        <end position="194"/>
    </location>
</feature>
<reference evidence="3" key="1">
    <citation type="journal article" date="2014" name="Proc. Natl. Acad. Sci. U.S.A.">
        <title>Extensive sampling of basidiomycete genomes demonstrates inadequacy of the white-rot/brown-rot paradigm for wood decay fungi.</title>
        <authorList>
            <person name="Riley R."/>
            <person name="Salamov A.A."/>
            <person name="Brown D.W."/>
            <person name="Nagy L.G."/>
            <person name="Floudas D."/>
            <person name="Held B.W."/>
            <person name="Levasseur A."/>
            <person name="Lombard V."/>
            <person name="Morin E."/>
            <person name="Otillar R."/>
            <person name="Lindquist E.A."/>
            <person name="Sun H."/>
            <person name="LaButti K.M."/>
            <person name="Schmutz J."/>
            <person name="Jabbour D."/>
            <person name="Luo H."/>
            <person name="Baker S.E."/>
            <person name="Pisabarro A.G."/>
            <person name="Walton J.D."/>
            <person name="Blanchette R.A."/>
            <person name="Henrissat B."/>
            <person name="Martin F."/>
            <person name="Cullen D."/>
            <person name="Hibbett D.S."/>
            <person name="Grigoriev I.V."/>
        </authorList>
    </citation>
    <scope>NUCLEOTIDE SEQUENCE [LARGE SCALE GENOMIC DNA]</scope>
    <source>
        <strain evidence="3">MUCL 33604</strain>
    </source>
</reference>
<sequence>MSHSGSDALKDFQWTIVDHVLWVEQALLALLARSELPANAIENLCLEQALWKQARVNFRGLKSGMKPIVPVILLSLEMDVAREKFPGQESQDLGGNRWWEPNYVPESSVPPTDTQSDQIACPGPVGVGFVHHPPHAPAAVPSHRNAPPSIPVEPLKATTPPSPFAPPPTAKPSPSPVSKDPPLPTKLSPKPTPGPLTKSTGKGKERVPEVDIDEQVDELEGVCDDEGDDEDEEDGEFIEGEPTSAHSVDEEEEEEEEEEDRADEPNTKAPPRKCKHTDSTAAAADCPLPSTSADHPEGQLANDHKYNANKDTSSFPFANLWCVARKDKPEKAEKMTKKDAGEMACHWCHRRKQKCEFPGLPNTCPQLIVNPTLPKATEPDVYFPSDNSSPVPEPKRKHSKTLIVIDSENKQEEVHVEKANVGDTVSARHSHHQASTAVAPQAGPSRNRSAAPAKQEKKSAQIQVIPLDDEGKGTVKGLELGHLSVFSQYLPQSLSESLAVFSNM</sequence>
<feature type="compositionally biased region" description="Polar residues" evidence="1">
    <location>
        <begin position="433"/>
        <end position="448"/>
    </location>
</feature>
<protein>
    <submittedName>
        <fullName evidence="2">Uncharacterized protein</fullName>
    </submittedName>
</protein>
<proteinExistence type="predicted"/>
<feature type="compositionally biased region" description="Basic and acidic residues" evidence="1">
    <location>
        <begin position="294"/>
        <end position="308"/>
    </location>
</feature>